<evidence type="ECO:0000256" key="13">
    <source>
        <dbReference type="ARBA" id="ARBA00030255"/>
    </source>
</evidence>
<feature type="domain" description="HpcH/HpaI aldolase/citrate lyase" evidence="19">
    <location>
        <begin position="15"/>
        <end position="234"/>
    </location>
</feature>
<organism evidence="20 21">
    <name type="scientific">Escherichia coli O83:H1 (strain NRG 857C / AIEC)</name>
    <dbReference type="NCBI Taxonomy" id="685038"/>
    <lineage>
        <taxon>Bacteria</taxon>
        <taxon>Pseudomonadati</taxon>
        <taxon>Pseudomonadota</taxon>
        <taxon>Gammaproteobacteria</taxon>
        <taxon>Enterobacterales</taxon>
        <taxon>Enterobacteriaceae</taxon>
        <taxon>Escherichia</taxon>
    </lineage>
</organism>
<name>A0A0H3EGA4_ECO8N</name>
<gene>
    <name evidence="20" type="ordered locus">NRG857_02800</name>
</gene>
<evidence type="ECO:0000256" key="6">
    <source>
        <dbReference type="ARBA" id="ARBA00012258"/>
    </source>
</evidence>
<evidence type="ECO:0000256" key="5">
    <source>
        <dbReference type="ARBA" id="ARBA00011382"/>
    </source>
</evidence>
<dbReference type="GO" id="GO:0009346">
    <property type="term" value="C:ATP-independent citrate lyase complex"/>
    <property type="evidence" value="ECO:0007669"/>
    <property type="project" value="InterPro"/>
</dbReference>
<keyword evidence="11 18" id="KW-0460">Magnesium</keyword>
<dbReference type="PATRIC" id="fig|685038.3.peg.562"/>
<dbReference type="PANTHER" id="PTHR32308:SF10">
    <property type="entry name" value="CITRATE LYASE SUBUNIT BETA"/>
    <property type="match status" value="1"/>
</dbReference>
<dbReference type="InterPro" id="IPR015813">
    <property type="entry name" value="Pyrv/PenolPyrv_kinase-like_dom"/>
</dbReference>
<dbReference type="SUPFAM" id="SSF51621">
    <property type="entry name" value="Phosphoenolpyruvate/pyruvate domain"/>
    <property type="match status" value="1"/>
</dbReference>
<reference evidence="20 21" key="1">
    <citation type="journal article" date="2010" name="BMC Genomics">
        <title>Genome sequence of adherent-invasive Escherichia coli and comparative genomic analysis with other E. coli pathotypes.</title>
        <authorList>
            <person name="Nash J.H."/>
            <person name="Villegas A."/>
            <person name="Kropinski A.M."/>
            <person name="Aguilar-Valenzuela R."/>
            <person name="Konczy P."/>
            <person name="Mascarenhas M."/>
            <person name="Ziebell K."/>
            <person name="Torres A.G."/>
            <person name="Karmali M.A."/>
            <person name="Coombes B.K."/>
        </authorList>
    </citation>
    <scope>NUCLEOTIDE SEQUENCE [LARGE SCALE GENOMIC DNA]</scope>
    <source>
        <strain evidence="21">NRG 857C / AIEC</strain>
    </source>
</reference>
<feature type="binding site" evidence="18">
    <location>
        <position position="166"/>
    </location>
    <ligand>
        <name>Mg(2+)</name>
        <dbReference type="ChEBI" id="CHEBI:18420"/>
    </ligand>
</feature>
<evidence type="ECO:0000256" key="3">
    <source>
        <dbReference type="ARBA" id="ARBA00004496"/>
    </source>
</evidence>
<evidence type="ECO:0000256" key="16">
    <source>
        <dbReference type="ARBA" id="ARBA00049110"/>
    </source>
</evidence>
<comment type="similarity">
    <text evidence="4">Belongs to the HpcH/HpaI aldolase family. Citrate lyase beta subunit subfamily.</text>
</comment>
<keyword evidence="12 20" id="KW-0456">Lyase</keyword>
<dbReference type="HOGENOM" id="CLU_044864_0_0_6"/>
<dbReference type="PANTHER" id="PTHR32308">
    <property type="entry name" value="LYASE BETA SUBUNIT, PUTATIVE (AFU_ORTHOLOGUE AFUA_4G13030)-RELATED"/>
    <property type="match status" value="1"/>
</dbReference>
<feature type="binding site" evidence="17">
    <location>
        <position position="139"/>
    </location>
    <ligand>
        <name>substrate</name>
    </ligand>
</feature>
<dbReference type="GO" id="GO:0000287">
    <property type="term" value="F:magnesium ion binding"/>
    <property type="evidence" value="ECO:0007669"/>
    <property type="project" value="TreeGrafter"/>
</dbReference>
<feature type="binding site" evidence="18">
    <location>
        <position position="139"/>
    </location>
    <ligand>
        <name>Mg(2+)</name>
        <dbReference type="ChEBI" id="CHEBI:18420"/>
    </ligand>
</feature>
<dbReference type="FunFam" id="3.20.20.60:FF:000008">
    <property type="entry name" value="Citrate (Pro-3S)-lyase subunit beta"/>
    <property type="match status" value="1"/>
</dbReference>
<protein>
    <recommendedName>
        <fullName evidence="8">Citrate lyase subunit beta</fullName>
        <ecNumber evidence="6">4.1.3.34</ecNumber>
        <ecNumber evidence="7">4.1.3.6</ecNumber>
    </recommendedName>
    <alternativeName>
        <fullName evidence="13">Citrate (pro-3S)-lyase subunit beta</fullName>
    </alternativeName>
    <alternativeName>
        <fullName evidence="14">Citryl-CoA lyase subunit</fullName>
    </alternativeName>
</protein>
<evidence type="ECO:0000256" key="9">
    <source>
        <dbReference type="ARBA" id="ARBA00022490"/>
    </source>
</evidence>
<evidence type="ECO:0000256" key="11">
    <source>
        <dbReference type="ARBA" id="ARBA00022842"/>
    </source>
</evidence>
<dbReference type="Gene3D" id="3.20.20.60">
    <property type="entry name" value="Phosphoenolpyruvate-binding domains"/>
    <property type="match status" value="1"/>
</dbReference>
<evidence type="ECO:0000256" key="2">
    <source>
        <dbReference type="ARBA" id="ARBA00003671"/>
    </source>
</evidence>
<comment type="subunit">
    <text evidence="5">Oligomer with a subunit composition of (alpha,beta,gamma)6.</text>
</comment>
<proteinExistence type="inferred from homology"/>
<dbReference type="GO" id="GO:0005737">
    <property type="term" value="C:cytoplasm"/>
    <property type="evidence" value="ECO:0007669"/>
    <property type="project" value="UniProtKB-SubCell"/>
</dbReference>
<comment type="subcellular location">
    <subcellularLocation>
        <location evidence="3">Cytoplasm</location>
    </subcellularLocation>
</comment>
<feature type="binding site" evidence="17">
    <location>
        <position position="76"/>
    </location>
    <ligand>
        <name>substrate</name>
    </ligand>
</feature>
<evidence type="ECO:0000313" key="21">
    <source>
        <dbReference type="Proteomes" id="UP000008614"/>
    </source>
</evidence>
<dbReference type="InterPro" id="IPR005000">
    <property type="entry name" value="Aldolase/citrate-lyase_domain"/>
</dbReference>
<comment type="catalytic activity">
    <reaction evidence="15">
        <text>citrate = oxaloacetate + acetate</text>
        <dbReference type="Rhea" id="RHEA:10760"/>
        <dbReference type="ChEBI" id="CHEBI:16452"/>
        <dbReference type="ChEBI" id="CHEBI:16947"/>
        <dbReference type="ChEBI" id="CHEBI:30089"/>
        <dbReference type="EC" id="4.1.3.6"/>
    </reaction>
</comment>
<evidence type="ECO:0000256" key="10">
    <source>
        <dbReference type="ARBA" id="ARBA00022723"/>
    </source>
</evidence>
<dbReference type="AlphaFoldDB" id="A0A0H3EGA4"/>
<dbReference type="Pfam" id="PF03328">
    <property type="entry name" value="HpcH_HpaI"/>
    <property type="match status" value="1"/>
</dbReference>
<evidence type="ECO:0000256" key="12">
    <source>
        <dbReference type="ARBA" id="ARBA00023239"/>
    </source>
</evidence>
<evidence type="ECO:0000259" key="19">
    <source>
        <dbReference type="Pfam" id="PF03328"/>
    </source>
</evidence>
<sequence>MISASLQQRKTRTRRSMLFVPGANAAMVSNSFIYPADALMFDLEDSVALREKDTARRMVYHALQHPLYRDIETIVRVNALDSEWGVNDLEAVVRGGADVVRLPKTDTAQDVLDIEKEILRIEKACGREPGNTGLLAAIESPLGITRAVEIAHASERLIGIALGAEDYVRNLRTERSPEGTELLFARCSILQAARSAGIQAFDTVYSDANNEAGFLQEAAHIKQLGFDGKSLINPRQIDLLHNLYAPTQKEVDHARRVVEAAEAAAREGLGVVSLNGKMVDGPVIDRARLVLSRAELSGIREE</sequence>
<dbReference type="GO" id="GO:0008815">
    <property type="term" value="F:citrate (pro-3S)-lyase activity"/>
    <property type="evidence" value="ECO:0007669"/>
    <property type="project" value="UniProtKB-EC"/>
</dbReference>
<dbReference type="EC" id="4.1.3.6" evidence="7"/>
<keyword evidence="21" id="KW-1185">Reference proteome</keyword>
<dbReference type="PIRSF" id="PIRSF015582">
    <property type="entry name" value="Cit_lyase_B"/>
    <property type="match status" value="1"/>
</dbReference>
<evidence type="ECO:0000256" key="14">
    <source>
        <dbReference type="ARBA" id="ARBA00032495"/>
    </source>
</evidence>
<dbReference type="Proteomes" id="UP000008614">
    <property type="component" value="Chromosome"/>
</dbReference>
<accession>A0A0H3EGA4</accession>
<comment type="function">
    <text evidence="2">Represents a citryl-ACP lyase.</text>
</comment>
<evidence type="ECO:0000256" key="8">
    <source>
        <dbReference type="ARBA" id="ARBA00015712"/>
    </source>
</evidence>
<keyword evidence="10 18" id="KW-0479">Metal-binding</keyword>
<evidence type="ECO:0000256" key="4">
    <source>
        <dbReference type="ARBA" id="ARBA00005549"/>
    </source>
</evidence>
<dbReference type="InterPro" id="IPR006475">
    <property type="entry name" value="Citrate_lyase_beta_bac"/>
</dbReference>
<dbReference type="EMBL" id="CP001855">
    <property type="protein sequence ID" value="ADR25991.1"/>
    <property type="molecule type" value="Genomic_DNA"/>
</dbReference>
<evidence type="ECO:0000256" key="7">
    <source>
        <dbReference type="ARBA" id="ARBA00012914"/>
    </source>
</evidence>
<dbReference type="GO" id="GO:0006107">
    <property type="term" value="P:oxaloacetate metabolic process"/>
    <property type="evidence" value="ECO:0007669"/>
    <property type="project" value="TreeGrafter"/>
</dbReference>
<evidence type="ECO:0000256" key="17">
    <source>
        <dbReference type="PIRSR" id="PIRSR015582-1"/>
    </source>
</evidence>
<dbReference type="KEGG" id="eln:NRG857_02800"/>
<evidence type="ECO:0000256" key="1">
    <source>
        <dbReference type="ARBA" id="ARBA00001946"/>
    </source>
</evidence>
<dbReference type="EC" id="4.1.3.34" evidence="6"/>
<comment type="cofactor">
    <cofactor evidence="1">
        <name>Mg(2+)</name>
        <dbReference type="ChEBI" id="CHEBI:18420"/>
    </cofactor>
</comment>
<comment type="catalytic activity">
    <reaction evidence="16">
        <text>(3S)-citryl-CoA = oxaloacetate + acetyl-CoA</text>
        <dbReference type="Rhea" id="RHEA:20812"/>
        <dbReference type="ChEBI" id="CHEBI:16452"/>
        <dbReference type="ChEBI" id="CHEBI:57288"/>
        <dbReference type="ChEBI" id="CHEBI:57321"/>
        <dbReference type="EC" id="4.1.3.34"/>
    </reaction>
</comment>
<evidence type="ECO:0000256" key="15">
    <source>
        <dbReference type="ARBA" id="ARBA00048308"/>
    </source>
</evidence>
<dbReference type="InterPro" id="IPR011206">
    <property type="entry name" value="Citrate_lyase_beta/mcl1/mcl2"/>
</dbReference>
<dbReference type="InterPro" id="IPR040442">
    <property type="entry name" value="Pyrv_kinase-like_dom_sf"/>
</dbReference>
<evidence type="ECO:0000313" key="20">
    <source>
        <dbReference type="EMBL" id="ADR25991.1"/>
    </source>
</evidence>
<keyword evidence="9" id="KW-0963">Cytoplasm</keyword>
<evidence type="ECO:0000256" key="18">
    <source>
        <dbReference type="PIRSR" id="PIRSR015582-2"/>
    </source>
</evidence>
<dbReference type="GO" id="GO:0006084">
    <property type="term" value="P:acetyl-CoA metabolic process"/>
    <property type="evidence" value="ECO:0007669"/>
    <property type="project" value="InterPro"/>
</dbReference>
<dbReference type="GO" id="GO:0008816">
    <property type="term" value="F:citryl-CoA lyase activity"/>
    <property type="evidence" value="ECO:0007669"/>
    <property type="project" value="UniProtKB-EC"/>
</dbReference>
<dbReference type="NCBIfam" id="TIGR01588">
    <property type="entry name" value="citE"/>
    <property type="match status" value="1"/>
</dbReference>
<dbReference type="RefSeq" id="WP_014640115.1">
    <property type="nucleotide sequence ID" value="NC_017634.1"/>
</dbReference>